<dbReference type="EMBL" id="JARTCD010000012">
    <property type="protein sequence ID" value="KAJ8660584.1"/>
    <property type="molecule type" value="Genomic_DNA"/>
</dbReference>
<dbReference type="PANTHER" id="PTHR35519">
    <property type="entry name" value="MEMBRANE PROTEINS"/>
    <property type="match status" value="1"/>
</dbReference>
<keyword evidence="2" id="KW-1185">Reference proteome</keyword>
<dbReference type="RefSeq" id="XP_058345497.1">
    <property type="nucleotide sequence ID" value="XM_058483699.1"/>
</dbReference>
<evidence type="ECO:0000313" key="1">
    <source>
        <dbReference type="EMBL" id="KAJ8660584.1"/>
    </source>
</evidence>
<dbReference type="GeneID" id="83211044"/>
<proteinExistence type="predicted"/>
<dbReference type="PANTHER" id="PTHR35519:SF2">
    <property type="entry name" value="PH DOMAIN PROTEIN"/>
    <property type="match status" value="1"/>
</dbReference>
<organism evidence="1 2">
    <name type="scientific">Lichtheimia ornata</name>
    <dbReference type="NCBI Taxonomy" id="688661"/>
    <lineage>
        <taxon>Eukaryota</taxon>
        <taxon>Fungi</taxon>
        <taxon>Fungi incertae sedis</taxon>
        <taxon>Mucoromycota</taxon>
        <taxon>Mucoromycotina</taxon>
        <taxon>Mucoromycetes</taxon>
        <taxon>Mucorales</taxon>
        <taxon>Lichtheimiaceae</taxon>
        <taxon>Lichtheimia</taxon>
    </lineage>
</organism>
<accession>A0AAD7V7S5</accession>
<dbReference type="InterPro" id="IPR025187">
    <property type="entry name" value="DUF4112"/>
</dbReference>
<name>A0AAD7V7S5_9FUNG</name>
<dbReference type="Proteomes" id="UP001234581">
    <property type="component" value="Unassembled WGS sequence"/>
</dbReference>
<protein>
    <recommendedName>
        <fullName evidence="3">DUF4112 domain-containing protein</fullName>
    </recommendedName>
</protein>
<evidence type="ECO:0000313" key="2">
    <source>
        <dbReference type="Proteomes" id="UP001234581"/>
    </source>
</evidence>
<sequence length="194" mass="21765">MNNYVTRAALGKVADHVQSKPSIVETDPEIRAAMETAVSSTKKHWWKKRPQADIILSAHDRQILRTVKKRAWYLDRGCKCCCLQVGLDGVVGLIPVVGDLIGVLLALHLVKVACRADLPNHIIAKMLVNVFIDFILGLTPIAGDVMDVLYQCNWRNAMILEEYLFLRRRDEIRAEHGAAGYGSIFISKNDNNDK</sequence>
<reference evidence="1 2" key="1">
    <citation type="submission" date="2023-03" db="EMBL/GenBank/DDBJ databases">
        <title>Genome sequence of Lichtheimia ornata CBS 291.66.</title>
        <authorList>
            <person name="Mohabir J.T."/>
            <person name="Shea T.P."/>
            <person name="Kurbessoian T."/>
            <person name="Berby B."/>
            <person name="Fontaine J."/>
            <person name="Livny J."/>
            <person name="Gnirke A."/>
            <person name="Stajich J.E."/>
            <person name="Cuomo C.A."/>
        </authorList>
    </citation>
    <scope>NUCLEOTIDE SEQUENCE [LARGE SCALE GENOMIC DNA]</scope>
    <source>
        <strain evidence="1">CBS 291.66</strain>
    </source>
</reference>
<gene>
    <name evidence="1" type="ORF">O0I10_003631</name>
</gene>
<dbReference type="AlphaFoldDB" id="A0AAD7V7S5"/>
<evidence type="ECO:0008006" key="3">
    <source>
        <dbReference type="Google" id="ProtNLM"/>
    </source>
</evidence>
<dbReference type="Pfam" id="PF13430">
    <property type="entry name" value="DUF4112"/>
    <property type="match status" value="1"/>
</dbReference>
<comment type="caution">
    <text evidence="1">The sequence shown here is derived from an EMBL/GenBank/DDBJ whole genome shotgun (WGS) entry which is preliminary data.</text>
</comment>